<dbReference type="STRING" id="582402.Hbal_1379"/>
<accession>C6XIX5</accession>
<dbReference type="Pfam" id="PF01029">
    <property type="entry name" value="NusB"/>
    <property type="match status" value="1"/>
</dbReference>
<reference evidence="9" key="1">
    <citation type="journal article" date="2011" name="J. Bacteriol.">
        <title>Genome sequences of eight morphologically diverse alphaproteobacteria.</title>
        <authorList>
            <consortium name="US DOE Joint Genome Institute"/>
            <person name="Brown P.J."/>
            <person name="Kysela D.T."/>
            <person name="Buechlein A."/>
            <person name="Hemmerich C."/>
            <person name="Brun Y.V."/>
        </authorList>
    </citation>
    <scope>NUCLEOTIDE SEQUENCE [LARGE SCALE GENOMIC DNA]</scope>
    <source>
        <strain evidence="9">ATCC 49814 / DSM 5838 / IFAM 1418</strain>
    </source>
</reference>
<keyword evidence="2 6" id="KW-0889">Transcription antitermination</keyword>
<dbReference type="InterPro" id="IPR006027">
    <property type="entry name" value="NusB_RsmB_TIM44"/>
</dbReference>
<dbReference type="KEGG" id="hba:Hbal_1379"/>
<dbReference type="GO" id="GO:0006353">
    <property type="term" value="P:DNA-templated transcription termination"/>
    <property type="evidence" value="ECO:0007669"/>
    <property type="project" value="UniProtKB-UniRule"/>
</dbReference>
<dbReference type="PANTHER" id="PTHR11078:SF3">
    <property type="entry name" value="ANTITERMINATION NUSB DOMAIN-CONTAINING PROTEIN"/>
    <property type="match status" value="1"/>
</dbReference>
<evidence type="ECO:0000259" key="7">
    <source>
        <dbReference type="Pfam" id="PF01029"/>
    </source>
</evidence>
<dbReference type="InterPro" id="IPR011605">
    <property type="entry name" value="NusB_fam"/>
</dbReference>
<dbReference type="RefSeq" id="WP_015827220.1">
    <property type="nucleotide sequence ID" value="NC_012982.1"/>
</dbReference>
<evidence type="ECO:0000256" key="4">
    <source>
        <dbReference type="ARBA" id="ARBA00023015"/>
    </source>
</evidence>
<dbReference type="InterPro" id="IPR035926">
    <property type="entry name" value="NusB-like_sf"/>
</dbReference>
<dbReference type="GO" id="GO:0031564">
    <property type="term" value="P:transcription antitermination"/>
    <property type="evidence" value="ECO:0007669"/>
    <property type="project" value="UniProtKB-KW"/>
</dbReference>
<comment type="function">
    <text evidence="6">Involved in transcription antitermination. Required for transcription of ribosomal RNA (rRNA) genes. Binds specifically to the boxA antiterminator sequence of the ribosomal RNA (rrn) operons.</text>
</comment>
<evidence type="ECO:0000313" key="9">
    <source>
        <dbReference type="Proteomes" id="UP000002745"/>
    </source>
</evidence>
<keyword evidence="9" id="KW-1185">Reference proteome</keyword>
<dbReference type="Gene3D" id="1.10.940.10">
    <property type="entry name" value="NusB-like"/>
    <property type="match status" value="1"/>
</dbReference>
<proteinExistence type="inferred from homology"/>
<dbReference type="HOGENOM" id="CLU_087843_4_0_5"/>
<evidence type="ECO:0000313" key="8">
    <source>
        <dbReference type="EMBL" id="ACT59070.1"/>
    </source>
</evidence>
<keyword evidence="4 6" id="KW-0805">Transcription regulation</keyword>
<evidence type="ECO:0000256" key="3">
    <source>
        <dbReference type="ARBA" id="ARBA00022884"/>
    </source>
</evidence>
<feature type="domain" description="NusB/RsmB/TIM44" evidence="7">
    <location>
        <begin position="23"/>
        <end position="154"/>
    </location>
</feature>
<protein>
    <recommendedName>
        <fullName evidence="6">Transcription antitermination protein NusB</fullName>
    </recommendedName>
    <alternativeName>
        <fullName evidence="6">Antitermination factor NusB</fullName>
    </alternativeName>
</protein>
<gene>
    <name evidence="6" type="primary">nusB</name>
    <name evidence="8" type="ordered locus">Hbal_1379</name>
</gene>
<dbReference type="eggNOG" id="COG0781">
    <property type="taxonomic scope" value="Bacteria"/>
</dbReference>
<organism evidence="8 9">
    <name type="scientific">Hirschia baltica (strain ATCC 49814 / DSM 5838 / IFAM 1418)</name>
    <dbReference type="NCBI Taxonomy" id="582402"/>
    <lineage>
        <taxon>Bacteria</taxon>
        <taxon>Pseudomonadati</taxon>
        <taxon>Pseudomonadota</taxon>
        <taxon>Alphaproteobacteria</taxon>
        <taxon>Hyphomonadales</taxon>
        <taxon>Hyphomonadaceae</taxon>
        <taxon>Hirschia</taxon>
    </lineage>
</organism>
<dbReference type="HAMAP" id="MF_00073">
    <property type="entry name" value="NusB"/>
    <property type="match status" value="1"/>
</dbReference>
<dbReference type="Proteomes" id="UP000002745">
    <property type="component" value="Chromosome"/>
</dbReference>
<dbReference type="GO" id="GO:0005829">
    <property type="term" value="C:cytosol"/>
    <property type="evidence" value="ECO:0007669"/>
    <property type="project" value="TreeGrafter"/>
</dbReference>
<keyword evidence="5 6" id="KW-0804">Transcription</keyword>
<dbReference type="PANTHER" id="PTHR11078">
    <property type="entry name" value="N UTILIZATION SUBSTANCE PROTEIN B-RELATED"/>
    <property type="match status" value="1"/>
</dbReference>
<dbReference type="EMBL" id="CP001678">
    <property type="protein sequence ID" value="ACT59070.1"/>
    <property type="molecule type" value="Genomic_DNA"/>
</dbReference>
<evidence type="ECO:0000256" key="5">
    <source>
        <dbReference type="ARBA" id="ARBA00023163"/>
    </source>
</evidence>
<evidence type="ECO:0000256" key="1">
    <source>
        <dbReference type="ARBA" id="ARBA00005952"/>
    </source>
</evidence>
<evidence type="ECO:0000256" key="6">
    <source>
        <dbReference type="HAMAP-Rule" id="MF_00073"/>
    </source>
</evidence>
<evidence type="ECO:0000256" key="2">
    <source>
        <dbReference type="ARBA" id="ARBA00022814"/>
    </source>
</evidence>
<dbReference type="SUPFAM" id="SSF48013">
    <property type="entry name" value="NusB-like"/>
    <property type="match status" value="1"/>
</dbReference>
<dbReference type="NCBIfam" id="TIGR01951">
    <property type="entry name" value="nusB"/>
    <property type="match status" value="1"/>
</dbReference>
<name>C6XIX5_HIRBI</name>
<comment type="similarity">
    <text evidence="1 6">Belongs to the NusB family.</text>
</comment>
<dbReference type="OrthoDB" id="9797817at2"/>
<dbReference type="AlphaFoldDB" id="C6XIX5"/>
<dbReference type="GO" id="GO:0003723">
    <property type="term" value="F:RNA binding"/>
    <property type="evidence" value="ECO:0007669"/>
    <property type="project" value="UniProtKB-UniRule"/>
</dbReference>
<sequence length="163" mass="18223">MTNEPAIDKDAARKLRKLSRSGARLAAVQALYQIEQTGRAGRAVIEDYCEDGIGLDDEGRPIEAADPEIFRNTVEGVIESLDDINLAIVKRLADGWKIERLDATSRAILRAGVYELMKRDDLPAQIILDEYVSIAHAFFDDAEPRFINALLENVREDVRDKPA</sequence>
<keyword evidence="3 6" id="KW-0694">RNA-binding</keyword>